<feature type="compositionally biased region" description="Pro residues" evidence="1">
    <location>
        <begin position="23"/>
        <end position="32"/>
    </location>
</feature>
<feature type="region of interest" description="Disordered" evidence="1">
    <location>
        <begin position="67"/>
        <end position="93"/>
    </location>
</feature>
<comment type="caution">
    <text evidence="2">The sequence shown here is derived from an EMBL/GenBank/DDBJ whole genome shotgun (WGS) entry which is preliminary data.</text>
</comment>
<evidence type="ECO:0000313" key="2">
    <source>
        <dbReference type="EMBL" id="TNN50205.1"/>
    </source>
</evidence>
<gene>
    <name evidence="2" type="ORF">EYF80_039577</name>
</gene>
<reference evidence="2 3" key="1">
    <citation type="submission" date="2019-03" db="EMBL/GenBank/DDBJ databases">
        <title>First draft genome of Liparis tanakae, snailfish: a comprehensive survey of snailfish specific genes.</title>
        <authorList>
            <person name="Kim W."/>
            <person name="Song I."/>
            <person name="Jeong J.-H."/>
            <person name="Kim D."/>
            <person name="Kim S."/>
            <person name="Ryu S."/>
            <person name="Song J.Y."/>
            <person name="Lee S.K."/>
        </authorList>
    </citation>
    <scope>NUCLEOTIDE SEQUENCE [LARGE SCALE GENOMIC DNA]</scope>
    <source>
        <tissue evidence="2">Muscle</tissue>
    </source>
</reference>
<keyword evidence="3" id="KW-1185">Reference proteome</keyword>
<proteinExistence type="predicted"/>
<dbReference type="Proteomes" id="UP000314294">
    <property type="component" value="Unassembled WGS sequence"/>
</dbReference>
<name>A0A4Z2GAU9_9TELE</name>
<sequence>MCVCARQVGLCGPRRGVGDQVPPVLPKEPPVGPGGAEPRVLQQPSSAALGSAGHVFYLHRTKCQAADRERGQHTGVRANEQPRQGFLWQQALT</sequence>
<dbReference type="EMBL" id="SRLO01000627">
    <property type="protein sequence ID" value="TNN50205.1"/>
    <property type="molecule type" value="Genomic_DNA"/>
</dbReference>
<protein>
    <submittedName>
        <fullName evidence="2">Uncharacterized protein</fullName>
    </submittedName>
</protein>
<evidence type="ECO:0000313" key="3">
    <source>
        <dbReference type="Proteomes" id="UP000314294"/>
    </source>
</evidence>
<accession>A0A4Z2GAU9</accession>
<dbReference type="AlphaFoldDB" id="A0A4Z2GAU9"/>
<evidence type="ECO:0000256" key="1">
    <source>
        <dbReference type="SAM" id="MobiDB-lite"/>
    </source>
</evidence>
<feature type="region of interest" description="Disordered" evidence="1">
    <location>
        <begin position="15"/>
        <end position="38"/>
    </location>
</feature>
<organism evidence="2 3">
    <name type="scientific">Liparis tanakae</name>
    <name type="common">Tanaka's snailfish</name>
    <dbReference type="NCBI Taxonomy" id="230148"/>
    <lineage>
        <taxon>Eukaryota</taxon>
        <taxon>Metazoa</taxon>
        <taxon>Chordata</taxon>
        <taxon>Craniata</taxon>
        <taxon>Vertebrata</taxon>
        <taxon>Euteleostomi</taxon>
        <taxon>Actinopterygii</taxon>
        <taxon>Neopterygii</taxon>
        <taxon>Teleostei</taxon>
        <taxon>Neoteleostei</taxon>
        <taxon>Acanthomorphata</taxon>
        <taxon>Eupercaria</taxon>
        <taxon>Perciformes</taxon>
        <taxon>Cottioidei</taxon>
        <taxon>Cottales</taxon>
        <taxon>Liparidae</taxon>
        <taxon>Liparis</taxon>
    </lineage>
</organism>